<dbReference type="OrthoDB" id="1832191at2759"/>
<dbReference type="SMART" id="SM00343">
    <property type="entry name" value="ZnF_C2HC"/>
    <property type="match status" value="1"/>
</dbReference>
<evidence type="ECO:0000256" key="2">
    <source>
        <dbReference type="SAM" id="Coils"/>
    </source>
</evidence>
<keyword evidence="1" id="KW-0863">Zinc-finger</keyword>
<proteinExistence type="predicted"/>
<feature type="coiled-coil region" evidence="2">
    <location>
        <begin position="208"/>
        <end position="249"/>
    </location>
</feature>
<feature type="compositionally biased region" description="Low complexity" evidence="3">
    <location>
        <begin position="1"/>
        <end position="19"/>
    </location>
</feature>
<dbReference type="Pfam" id="PF00098">
    <property type="entry name" value="zf-CCHC"/>
    <property type="match status" value="1"/>
</dbReference>
<dbReference type="EMBL" id="SZYD01000014">
    <property type="protein sequence ID" value="KAD4180220.1"/>
    <property type="molecule type" value="Genomic_DNA"/>
</dbReference>
<dbReference type="SUPFAM" id="SSF57756">
    <property type="entry name" value="Retrovirus zinc finger-like domains"/>
    <property type="match status" value="1"/>
</dbReference>
<gene>
    <name evidence="5" type="ORF">E3N88_28811</name>
</gene>
<comment type="caution">
    <text evidence="5">The sequence shown here is derived from an EMBL/GenBank/DDBJ whole genome shotgun (WGS) entry which is preliminary data.</text>
</comment>
<keyword evidence="6" id="KW-1185">Reference proteome</keyword>
<keyword evidence="1" id="KW-0479">Metal-binding</keyword>
<dbReference type="InterPro" id="IPR036875">
    <property type="entry name" value="Znf_CCHC_sf"/>
</dbReference>
<keyword evidence="2" id="KW-0175">Coiled coil</keyword>
<feature type="region of interest" description="Disordered" evidence="3">
    <location>
        <begin position="1"/>
        <end position="31"/>
    </location>
</feature>
<evidence type="ECO:0000256" key="3">
    <source>
        <dbReference type="SAM" id="MobiDB-lite"/>
    </source>
</evidence>
<reference evidence="5 6" key="1">
    <citation type="submission" date="2019-05" db="EMBL/GenBank/DDBJ databases">
        <title>Mikania micrantha, genome provides insights into the molecular mechanism of rapid growth.</title>
        <authorList>
            <person name="Liu B."/>
        </authorList>
    </citation>
    <scope>NUCLEOTIDE SEQUENCE [LARGE SCALE GENOMIC DNA]</scope>
    <source>
        <strain evidence="5">NLD-2019</strain>
        <tissue evidence="5">Leaf</tissue>
    </source>
</reference>
<dbReference type="GO" id="GO:0003676">
    <property type="term" value="F:nucleic acid binding"/>
    <property type="evidence" value="ECO:0007669"/>
    <property type="project" value="InterPro"/>
</dbReference>
<feature type="compositionally biased region" description="Basic and acidic residues" evidence="3">
    <location>
        <begin position="156"/>
        <end position="172"/>
    </location>
</feature>
<dbReference type="AlphaFoldDB" id="A0A5N6N1R2"/>
<dbReference type="InterPro" id="IPR001878">
    <property type="entry name" value="Znf_CCHC"/>
</dbReference>
<protein>
    <recommendedName>
        <fullName evidence="4">CCHC-type domain-containing protein</fullName>
    </recommendedName>
</protein>
<evidence type="ECO:0000256" key="1">
    <source>
        <dbReference type="PROSITE-ProRule" id="PRU00047"/>
    </source>
</evidence>
<feature type="region of interest" description="Disordered" evidence="3">
    <location>
        <begin position="147"/>
        <end position="173"/>
    </location>
</feature>
<feature type="domain" description="CCHC-type" evidence="4">
    <location>
        <begin position="130"/>
        <end position="145"/>
    </location>
</feature>
<evidence type="ECO:0000259" key="4">
    <source>
        <dbReference type="PROSITE" id="PS50158"/>
    </source>
</evidence>
<name>A0A5N6N1R2_9ASTR</name>
<dbReference type="PROSITE" id="PS50158">
    <property type="entry name" value="ZF_CCHC"/>
    <property type="match status" value="1"/>
</dbReference>
<dbReference type="Gene3D" id="4.10.60.10">
    <property type="entry name" value="Zinc finger, CCHC-type"/>
    <property type="match status" value="1"/>
</dbReference>
<sequence>MGLLGSSGTRRGTLRTLGRPMAKSDSTTTPVQLNTTNLGKVTVEAVRDHMSILSCVVGAYDEQIAGKIGNSNLTFKDYEQIDDDEMELIDTQWVLASAIRRINRYEKKTGKKFTFDLNSKFRFNAKATQCFNCGELGHFARECKNPKKQGNLNPFKPKEAYQKKKEKPEESTKALVSQADEGYDWGKQYDDLMGSFMASLDEKTSKGKEQVEEVNNDLLEIIDKLKEMNAQLTAELVECTEANKKLISREKAFDKKIIDLGKENEELKIKVLQNNHAVSVHLESVQKSKVELSAARAEAEMNKIKLDNCQNS</sequence>
<evidence type="ECO:0000313" key="6">
    <source>
        <dbReference type="Proteomes" id="UP000326396"/>
    </source>
</evidence>
<dbReference type="Proteomes" id="UP000326396">
    <property type="component" value="Linkage Group LG4"/>
</dbReference>
<accession>A0A5N6N1R2</accession>
<organism evidence="5 6">
    <name type="scientific">Mikania micrantha</name>
    <name type="common">bitter vine</name>
    <dbReference type="NCBI Taxonomy" id="192012"/>
    <lineage>
        <taxon>Eukaryota</taxon>
        <taxon>Viridiplantae</taxon>
        <taxon>Streptophyta</taxon>
        <taxon>Embryophyta</taxon>
        <taxon>Tracheophyta</taxon>
        <taxon>Spermatophyta</taxon>
        <taxon>Magnoliopsida</taxon>
        <taxon>eudicotyledons</taxon>
        <taxon>Gunneridae</taxon>
        <taxon>Pentapetalae</taxon>
        <taxon>asterids</taxon>
        <taxon>campanulids</taxon>
        <taxon>Asterales</taxon>
        <taxon>Asteraceae</taxon>
        <taxon>Asteroideae</taxon>
        <taxon>Heliantheae alliance</taxon>
        <taxon>Eupatorieae</taxon>
        <taxon>Mikania</taxon>
    </lineage>
</organism>
<keyword evidence="1" id="KW-0862">Zinc</keyword>
<evidence type="ECO:0000313" key="5">
    <source>
        <dbReference type="EMBL" id="KAD4180220.1"/>
    </source>
</evidence>
<dbReference type="GO" id="GO:0008270">
    <property type="term" value="F:zinc ion binding"/>
    <property type="evidence" value="ECO:0007669"/>
    <property type="project" value="UniProtKB-KW"/>
</dbReference>